<sequence length="253" mass="28454">MTPTAVIADDEEHLRAHLRAKLARLWPEMQVLAEASNGLQAAQAIARLSPSVAFLDIKMPGLSGLEVAQGLETDTRVVFVTAYDQYALEAFEREAVDYLVKPVTDERLGRSVERLRKAFDEAAPAPELARLLSQLTRRLGGAKESEPLRWVRASRGDTTSHVPVQDVLYFQSDDKYTVVNTRDGEHLIRTPLAELADSLDAEWFWQIHRSTIVNMNHVAGTRRDGAGRLFVLLHGSADELPVSRAYMYRFRQM</sequence>
<dbReference type="SMART" id="SM00850">
    <property type="entry name" value="LytTR"/>
    <property type="match status" value="1"/>
</dbReference>
<keyword evidence="4" id="KW-0238">DNA-binding</keyword>
<evidence type="ECO:0000313" key="4">
    <source>
        <dbReference type="EMBL" id="MDF3831546.1"/>
    </source>
</evidence>
<evidence type="ECO:0000313" key="5">
    <source>
        <dbReference type="Proteomes" id="UP001216674"/>
    </source>
</evidence>
<dbReference type="Gene3D" id="2.40.50.1020">
    <property type="entry name" value="LytTr DNA-binding domain"/>
    <property type="match status" value="1"/>
</dbReference>
<feature type="modified residue" description="4-aspartylphosphate" evidence="1">
    <location>
        <position position="56"/>
    </location>
</feature>
<evidence type="ECO:0000256" key="1">
    <source>
        <dbReference type="PROSITE-ProRule" id="PRU00169"/>
    </source>
</evidence>
<comment type="caution">
    <text evidence="4">The sequence shown here is derived from an EMBL/GenBank/DDBJ whole genome shotgun (WGS) entry which is preliminary data.</text>
</comment>
<keyword evidence="1" id="KW-0597">Phosphoprotein</keyword>
<accession>A0ABT6AG17</accession>
<protein>
    <submittedName>
        <fullName evidence="4">LytTR family DNA-binding domain-containing protein</fullName>
    </submittedName>
</protein>
<name>A0ABT6AG17_9BURK</name>
<dbReference type="InterPro" id="IPR011006">
    <property type="entry name" value="CheY-like_superfamily"/>
</dbReference>
<dbReference type="RefSeq" id="WP_276263395.1">
    <property type="nucleotide sequence ID" value="NZ_JARJLM010000014.1"/>
</dbReference>
<gene>
    <name evidence="4" type="ORF">P3W85_01010</name>
</gene>
<dbReference type="InterPro" id="IPR001789">
    <property type="entry name" value="Sig_transdc_resp-reg_receiver"/>
</dbReference>
<feature type="domain" description="HTH LytTR-type" evidence="3">
    <location>
        <begin position="162"/>
        <end position="253"/>
    </location>
</feature>
<dbReference type="Gene3D" id="3.40.50.2300">
    <property type="match status" value="1"/>
</dbReference>
<evidence type="ECO:0000259" key="2">
    <source>
        <dbReference type="PROSITE" id="PS50110"/>
    </source>
</evidence>
<dbReference type="SUPFAM" id="SSF52172">
    <property type="entry name" value="CheY-like"/>
    <property type="match status" value="1"/>
</dbReference>
<dbReference type="Proteomes" id="UP001216674">
    <property type="component" value="Unassembled WGS sequence"/>
</dbReference>
<dbReference type="PROSITE" id="PS50930">
    <property type="entry name" value="HTH_LYTTR"/>
    <property type="match status" value="1"/>
</dbReference>
<dbReference type="PANTHER" id="PTHR37299">
    <property type="entry name" value="TRANSCRIPTIONAL REGULATOR-RELATED"/>
    <property type="match status" value="1"/>
</dbReference>
<dbReference type="InterPro" id="IPR007492">
    <property type="entry name" value="LytTR_DNA-bd_dom"/>
</dbReference>
<dbReference type="Pfam" id="PF00072">
    <property type="entry name" value="Response_reg"/>
    <property type="match status" value="1"/>
</dbReference>
<dbReference type="Pfam" id="PF04397">
    <property type="entry name" value="LytTR"/>
    <property type="match status" value="1"/>
</dbReference>
<dbReference type="SMART" id="SM00448">
    <property type="entry name" value="REC"/>
    <property type="match status" value="1"/>
</dbReference>
<proteinExistence type="predicted"/>
<dbReference type="InterPro" id="IPR046947">
    <property type="entry name" value="LytR-like"/>
</dbReference>
<dbReference type="PANTHER" id="PTHR37299:SF1">
    <property type="entry name" value="STAGE 0 SPORULATION PROTEIN A HOMOLOG"/>
    <property type="match status" value="1"/>
</dbReference>
<dbReference type="GO" id="GO:0003677">
    <property type="term" value="F:DNA binding"/>
    <property type="evidence" value="ECO:0007669"/>
    <property type="project" value="UniProtKB-KW"/>
</dbReference>
<feature type="domain" description="Response regulatory" evidence="2">
    <location>
        <begin position="4"/>
        <end position="116"/>
    </location>
</feature>
<reference evidence="4 5" key="1">
    <citation type="submission" date="2023-03" db="EMBL/GenBank/DDBJ databases">
        <title>Draft assemblies of triclosan tolerant bacteria isolated from returned activated sludge.</title>
        <authorList>
            <person name="Van Hamelsveld S."/>
        </authorList>
    </citation>
    <scope>NUCLEOTIDE SEQUENCE [LARGE SCALE GENOMIC DNA]</scope>
    <source>
        <strain evidence="4 5">GW210010_S58</strain>
    </source>
</reference>
<evidence type="ECO:0000259" key="3">
    <source>
        <dbReference type="PROSITE" id="PS50930"/>
    </source>
</evidence>
<keyword evidence="5" id="KW-1185">Reference proteome</keyword>
<dbReference type="EMBL" id="JARJLM010000014">
    <property type="protein sequence ID" value="MDF3831546.1"/>
    <property type="molecule type" value="Genomic_DNA"/>
</dbReference>
<dbReference type="PROSITE" id="PS50110">
    <property type="entry name" value="RESPONSE_REGULATORY"/>
    <property type="match status" value="1"/>
</dbReference>
<organism evidence="4 5">
    <name type="scientific">Cupriavidus basilensis</name>
    <dbReference type="NCBI Taxonomy" id="68895"/>
    <lineage>
        <taxon>Bacteria</taxon>
        <taxon>Pseudomonadati</taxon>
        <taxon>Pseudomonadota</taxon>
        <taxon>Betaproteobacteria</taxon>
        <taxon>Burkholderiales</taxon>
        <taxon>Burkholderiaceae</taxon>
        <taxon>Cupriavidus</taxon>
    </lineage>
</organism>